<dbReference type="AlphaFoldDB" id="A0A9N9AHM3"/>
<protein>
    <submittedName>
        <fullName evidence="1">608_t:CDS:1</fullName>
    </submittedName>
</protein>
<gene>
    <name evidence="1" type="ORF">RFULGI_LOCUS3874</name>
</gene>
<evidence type="ECO:0000313" key="2">
    <source>
        <dbReference type="Proteomes" id="UP000789396"/>
    </source>
</evidence>
<proteinExistence type="predicted"/>
<dbReference type="Proteomes" id="UP000789396">
    <property type="component" value="Unassembled WGS sequence"/>
</dbReference>
<evidence type="ECO:0000313" key="1">
    <source>
        <dbReference type="EMBL" id="CAG8532922.1"/>
    </source>
</evidence>
<dbReference type="EMBL" id="CAJVPZ010003604">
    <property type="protein sequence ID" value="CAG8532922.1"/>
    <property type="molecule type" value="Genomic_DNA"/>
</dbReference>
<dbReference type="OrthoDB" id="2416857at2759"/>
<sequence>MEFEFISKKTFYEIINNYIICLLKCKQEKQFHSNCKLIDELFLKNIRNKENIPNTIDIQSSDDAENLDTDYKGKY</sequence>
<accession>A0A9N9AHM3</accession>
<keyword evidence="2" id="KW-1185">Reference proteome</keyword>
<reference evidence="1" key="1">
    <citation type="submission" date="2021-06" db="EMBL/GenBank/DDBJ databases">
        <authorList>
            <person name="Kallberg Y."/>
            <person name="Tangrot J."/>
            <person name="Rosling A."/>
        </authorList>
    </citation>
    <scope>NUCLEOTIDE SEQUENCE</scope>
    <source>
        <strain evidence="1">IN212</strain>
    </source>
</reference>
<comment type="caution">
    <text evidence="1">The sequence shown here is derived from an EMBL/GenBank/DDBJ whole genome shotgun (WGS) entry which is preliminary data.</text>
</comment>
<organism evidence="1 2">
    <name type="scientific">Racocetra fulgida</name>
    <dbReference type="NCBI Taxonomy" id="60492"/>
    <lineage>
        <taxon>Eukaryota</taxon>
        <taxon>Fungi</taxon>
        <taxon>Fungi incertae sedis</taxon>
        <taxon>Mucoromycota</taxon>
        <taxon>Glomeromycotina</taxon>
        <taxon>Glomeromycetes</taxon>
        <taxon>Diversisporales</taxon>
        <taxon>Gigasporaceae</taxon>
        <taxon>Racocetra</taxon>
    </lineage>
</organism>
<name>A0A9N9AHM3_9GLOM</name>